<evidence type="ECO:0000313" key="3">
    <source>
        <dbReference type="EMBL" id="GHF26561.1"/>
    </source>
</evidence>
<name>A0A919E9N5_9PROT</name>
<dbReference type="Pfam" id="PF00515">
    <property type="entry name" value="TPR_1"/>
    <property type="match status" value="1"/>
</dbReference>
<evidence type="ECO:0000256" key="1">
    <source>
        <dbReference type="PROSITE-ProRule" id="PRU00339"/>
    </source>
</evidence>
<dbReference type="Proteomes" id="UP000630923">
    <property type="component" value="Unassembled WGS sequence"/>
</dbReference>
<keyword evidence="2" id="KW-0732">Signal</keyword>
<protein>
    <recommendedName>
        <fullName evidence="5">Tetratricopeptide repeat protein</fullName>
    </recommendedName>
</protein>
<keyword evidence="1" id="KW-0802">TPR repeat</keyword>
<comment type="caution">
    <text evidence="3">The sequence shown here is derived from an EMBL/GenBank/DDBJ whole genome shotgun (WGS) entry which is preliminary data.</text>
</comment>
<feature type="chain" id="PRO_5037481923" description="Tetratricopeptide repeat protein" evidence="2">
    <location>
        <begin position="31"/>
        <end position="168"/>
    </location>
</feature>
<evidence type="ECO:0008006" key="5">
    <source>
        <dbReference type="Google" id="ProtNLM"/>
    </source>
</evidence>
<dbReference type="SMART" id="SM00028">
    <property type="entry name" value="TPR"/>
    <property type="match status" value="1"/>
</dbReference>
<dbReference type="Gene3D" id="1.25.40.10">
    <property type="entry name" value="Tetratricopeptide repeat domain"/>
    <property type="match status" value="1"/>
</dbReference>
<dbReference type="InterPro" id="IPR019734">
    <property type="entry name" value="TPR_rpt"/>
</dbReference>
<keyword evidence="4" id="KW-1185">Reference proteome</keyword>
<organism evidence="3 4">
    <name type="scientific">Kordiimonas sediminis</name>
    <dbReference type="NCBI Taxonomy" id="1735581"/>
    <lineage>
        <taxon>Bacteria</taxon>
        <taxon>Pseudomonadati</taxon>
        <taxon>Pseudomonadota</taxon>
        <taxon>Alphaproteobacteria</taxon>
        <taxon>Kordiimonadales</taxon>
        <taxon>Kordiimonadaceae</taxon>
        <taxon>Kordiimonas</taxon>
    </lineage>
</organism>
<feature type="signal peptide" evidence="2">
    <location>
        <begin position="1"/>
        <end position="30"/>
    </location>
</feature>
<accession>A0A919E9N5</accession>
<reference evidence="3" key="1">
    <citation type="journal article" date="2014" name="Int. J. Syst. Evol. Microbiol.">
        <title>Complete genome sequence of Corynebacterium casei LMG S-19264T (=DSM 44701T), isolated from a smear-ripened cheese.</title>
        <authorList>
            <consortium name="US DOE Joint Genome Institute (JGI-PGF)"/>
            <person name="Walter F."/>
            <person name="Albersmeier A."/>
            <person name="Kalinowski J."/>
            <person name="Ruckert C."/>
        </authorList>
    </citation>
    <scope>NUCLEOTIDE SEQUENCE</scope>
    <source>
        <strain evidence="3">KCTC 42590</strain>
    </source>
</reference>
<proteinExistence type="predicted"/>
<dbReference type="AlphaFoldDB" id="A0A919E9N5"/>
<feature type="repeat" description="TPR" evidence="1">
    <location>
        <begin position="108"/>
        <end position="141"/>
    </location>
</feature>
<gene>
    <name evidence="3" type="ORF">GCM10017044_21940</name>
</gene>
<evidence type="ECO:0000256" key="2">
    <source>
        <dbReference type="SAM" id="SignalP"/>
    </source>
</evidence>
<sequence>MFYKMSLPRKTFVATLAAFGLMLISTTAKAQVIHINFDSNIKKAVQALNAKDLNRASLYFHRALDGNLSDDHLIATLNNVCAVDYAIGSLDTAKKACDDLLAKDRINWRGYVNRGNVHAAQGDYDLAKLDYDKAYSLKPDNVIVNAAITQFTAMQEGDKHLRTLAANQ</sequence>
<reference evidence="3" key="2">
    <citation type="submission" date="2020-09" db="EMBL/GenBank/DDBJ databases">
        <authorList>
            <person name="Sun Q."/>
            <person name="Kim S."/>
        </authorList>
    </citation>
    <scope>NUCLEOTIDE SEQUENCE</scope>
    <source>
        <strain evidence="3">KCTC 42590</strain>
    </source>
</reference>
<evidence type="ECO:0000313" key="4">
    <source>
        <dbReference type="Proteomes" id="UP000630923"/>
    </source>
</evidence>
<dbReference type="SUPFAM" id="SSF48452">
    <property type="entry name" value="TPR-like"/>
    <property type="match status" value="1"/>
</dbReference>
<dbReference type="PROSITE" id="PS50005">
    <property type="entry name" value="TPR"/>
    <property type="match status" value="1"/>
</dbReference>
<dbReference type="RefSeq" id="WP_191252917.1">
    <property type="nucleotide sequence ID" value="NZ_BNCI01000002.1"/>
</dbReference>
<dbReference type="InterPro" id="IPR011990">
    <property type="entry name" value="TPR-like_helical_dom_sf"/>
</dbReference>
<dbReference type="EMBL" id="BNCI01000002">
    <property type="protein sequence ID" value="GHF26561.1"/>
    <property type="molecule type" value="Genomic_DNA"/>
</dbReference>